<dbReference type="eggNOG" id="ENOG502SP9C">
    <property type="taxonomic scope" value="Eukaryota"/>
</dbReference>
<evidence type="ECO:0000256" key="2">
    <source>
        <dbReference type="SAM" id="Phobius"/>
    </source>
</evidence>
<organism evidence="4">
    <name type="scientific">Grosmannia clavigera (strain kw1407 / UAMH 11150)</name>
    <name type="common">Blue stain fungus</name>
    <name type="synonym">Graphiocladiella clavigera</name>
    <dbReference type="NCBI Taxonomy" id="655863"/>
    <lineage>
        <taxon>Eukaryota</taxon>
        <taxon>Fungi</taxon>
        <taxon>Dikarya</taxon>
        <taxon>Ascomycota</taxon>
        <taxon>Pezizomycotina</taxon>
        <taxon>Sordariomycetes</taxon>
        <taxon>Sordariomycetidae</taxon>
        <taxon>Ophiostomatales</taxon>
        <taxon>Ophiostomataceae</taxon>
        <taxon>Leptographium</taxon>
    </lineage>
</organism>
<name>F0X8V3_GROCL</name>
<evidence type="ECO:0000256" key="1">
    <source>
        <dbReference type="SAM" id="MobiDB-lite"/>
    </source>
</evidence>
<dbReference type="Proteomes" id="UP000007796">
    <property type="component" value="Unassembled WGS sequence"/>
</dbReference>
<evidence type="ECO:0000313" key="3">
    <source>
        <dbReference type="EMBL" id="EFX05527.1"/>
    </source>
</evidence>
<accession>F0X8V3</accession>
<feature type="region of interest" description="Disordered" evidence="1">
    <location>
        <begin position="183"/>
        <end position="246"/>
    </location>
</feature>
<dbReference type="InParanoid" id="F0X8V3"/>
<dbReference type="HOGENOM" id="CLU_057540_1_0_1"/>
<feature type="transmembrane region" description="Helical" evidence="2">
    <location>
        <begin position="14"/>
        <end position="34"/>
    </location>
</feature>
<protein>
    <recommendedName>
        <fullName evidence="5">MARVEL domain-containing protein</fullName>
    </recommendedName>
</protein>
<keyword evidence="2" id="KW-0812">Transmembrane</keyword>
<evidence type="ECO:0000313" key="4">
    <source>
        <dbReference type="Proteomes" id="UP000007796"/>
    </source>
</evidence>
<evidence type="ECO:0008006" key="5">
    <source>
        <dbReference type="Google" id="ProtNLM"/>
    </source>
</evidence>
<feature type="transmembrane region" description="Helical" evidence="2">
    <location>
        <begin position="81"/>
        <end position="99"/>
    </location>
</feature>
<keyword evidence="2" id="KW-0472">Membrane</keyword>
<dbReference type="EMBL" id="GL629735">
    <property type="protein sequence ID" value="EFX05527.1"/>
    <property type="molecule type" value="Genomic_DNA"/>
</dbReference>
<feature type="transmembrane region" description="Helical" evidence="2">
    <location>
        <begin position="54"/>
        <end position="74"/>
    </location>
</feature>
<keyword evidence="2" id="KW-1133">Transmembrane helix</keyword>
<dbReference type="GeneID" id="25976713"/>
<reference evidence="3 4" key="1">
    <citation type="journal article" date="2011" name="Proc. Natl. Acad. Sci. U.S.A.">
        <title>Genome and transcriptome analyses of the mountain pine beetle-fungal symbiont Grosmannia clavigera, a lodgepole pine pathogen.</title>
        <authorList>
            <person name="DiGuistini S."/>
            <person name="Wang Y."/>
            <person name="Liao N.Y."/>
            <person name="Taylor G."/>
            <person name="Tanguay P."/>
            <person name="Feau N."/>
            <person name="Henrissat B."/>
            <person name="Chan S.K."/>
            <person name="Hesse-Orce U."/>
            <person name="Alamouti S.M."/>
            <person name="Tsui C.K.M."/>
            <person name="Docking R.T."/>
            <person name="Levasseur A."/>
            <person name="Haridas S."/>
            <person name="Robertson G."/>
            <person name="Birol I."/>
            <person name="Holt R.A."/>
            <person name="Marra M.A."/>
            <person name="Hamelin R.C."/>
            <person name="Hirst M."/>
            <person name="Jones S.J.M."/>
            <person name="Bohlmann J."/>
            <person name="Breuil C."/>
        </authorList>
    </citation>
    <scope>NUCLEOTIDE SEQUENCE [LARGE SCALE GENOMIC DNA]</scope>
    <source>
        <strain evidence="4">kw1407 / UAMH 11150</strain>
    </source>
</reference>
<dbReference type="RefSeq" id="XP_014175009.1">
    <property type="nucleotide sequence ID" value="XM_014319534.1"/>
</dbReference>
<keyword evidence="4" id="KW-1185">Reference proteome</keyword>
<dbReference type="AlphaFoldDB" id="F0X8V3"/>
<proteinExistence type="predicted"/>
<gene>
    <name evidence="3" type="ORF">CMQ_3596</name>
</gene>
<sequence>MGARTGVSLKLLQFFWRGITFGCAIVVLGIYAYFLATMHTHKVTTPTWVRAVEGLAGSAALYSLIGLLLLWCLAGRSLASLVAVVLDVCFVVGFLYVAIENRGGASRTCKGSSIRTPFGTGASDTTIASTRHDGSIIRLPSFRTACKLETACLAVSVIAIVALILAALTEMLLARNHRREKQYGAVNPGNGFTDGTGKRRLGPFGRRRPQQPQQPLADENALPLHPDPNGELAEKPPATYGNSQKY</sequence>
<feature type="compositionally biased region" description="Basic residues" evidence="1">
    <location>
        <begin position="198"/>
        <end position="209"/>
    </location>
</feature>
<dbReference type="OrthoDB" id="5342507at2759"/>
<feature type="transmembrane region" description="Helical" evidence="2">
    <location>
        <begin position="153"/>
        <end position="173"/>
    </location>
</feature>